<dbReference type="STRING" id="909613.UO65_3145"/>
<dbReference type="AlphaFoldDB" id="W7IXG7"/>
<reference evidence="1 2" key="1">
    <citation type="journal article" date="2014" name="Genome Announc.">
        <title>Draft Genome Sequence of the Antitrypanosomally Active Sponge-Associated Bacterium Actinokineospora sp. Strain EG49.</title>
        <authorList>
            <person name="Harjes J."/>
            <person name="Ryu T."/>
            <person name="Abdelmohsen U.R."/>
            <person name="Moitinho-Silva L."/>
            <person name="Horn H."/>
            <person name="Ravasi T."/>
            <person name="Hentschel U."/>
        </authorList>
    </citation>
    <scope>NUCLEOTIDE SEQUENCE [LARGE SCALE GENOMIC DNA]</scope>
    <source>
        <strain evidence="1 2">EG49</strain>
    </source>
</reference>
<comment type="caution">
    <text evidence="1">The sequence shown here is derived from an EMBL/GenBank/DDBJ whole genome shotgun (WGS) entry which is preliminary data.</text>
</comment>
<name>W7IXG7_9PSEU</name>
<protein>
    <submittedName>
        <fullName evidence="1">Uncharacterized protein</fullName>
    </submittedName>
</protein>
<evidence type="ECO:0000313" key="2">
    <source>
        <dbReference type="Proteomes" id="UP000019277"/>
    </source>
</evidence>
<sequence>MGMDVVGGWPPPGWIITFHTWDLHRGRARFIGIGMVAGPPRRGLGLPLRPLGPDDGPVPEWVSRSDIMDAVPPPE</sequence>
<accession>A0A8E2WUF1</accession>
<dbReference type="Proteomes" id="UP000019277">
    <property type="component" value="Unassembled WGS sequence"/>
</dbReference>
<dbReference type="EMBL" id="AYXG01000106">
    <property type="protein sequence ID" value="EWC61542.1"/>
    <property type="molecule type" value="Genomic_DNA"/>
</dbReference>
<keyword evidence="2" id="KW-1185">Reference proteome</keyword>
<evidence type="ECO:0000313" key="1">
    <source>
        <dbReference type="EMBL" id="EWC61542.1"/>
    </source>
</evidence>
<accession>W7IXG7</accession>
<gene>
    <name evidence="1" type="ORF">UO65_3145</name>
</gene>
<proteinExistence type="predicted"/>
<organism evidence="1 2">
    <name type="scientific">Actinokineospora spheciospongiae</name>
    <dbReference type="NCBI Taxonomy" id="909613"/>
    <lineage>
        <taxon>Bacteria</taxon>
        <taxon>Bacillati</taxon>
        <taxon>Actinomycetota</taxon>
        <taxon>Actinomycetes</taxon>
        <taxon>Pseudonocardiales</taxon>
        <taxon>Pseudonocardiaceae</taxon>
        <taxon>Actinokineospora</taxon>
    </lineage>
</organism>